<reference evidence="1" key="1">
    <citation type="submission" date="2020-04" db="EMBL/GenBank/DDBJ databases">
        <authorList>
            <person name="Chiriac C."/>
            <person name="Salcher M."/>
            <person name="Ghai R."/>
            <person name="Kavagutti S V."/>
        </authorList>
    </citation>
    <scope>NUCLEOTIDE SEQUENCE</scope>
</reference>
<protein>
    <submittedName>
        <fullName evidence="1">Uncharacterized protein</fullName>
    </submittedName>
</protein>
<gene>
    <name evidence="1" type="ORF">UFOVP33_37</name>
</gene>
<proteinExistence type="predicted"/>
<dbReference type="EMBL" id="LR796162">
    <property type="protein sequence ID" value="CAB4122685.1"/>
    <property type="molecule type" value="Genomic_DNA"/>
</dbReference>
<organism evidence="1">
    <name type="scientific">uncultured Caudovirales phage</name>
    <dbReference type="NCBI Taxonomy" id="2100421"/>
    <lineage>
        <taxon>Viruses</taxon>
        <taxon>Duplodnaviria</taxon>
        <taxon>Heunggongvirae</taxon>
        <taxon>Uroviricota</taxon>
        <taxon>Caudoviricetes</taxon>
        <taxon>Peduoviridae</taxon>
        <taxon>Maltschvirus</taxon>
        <taxon>Maltschvirus maltsch</taxon>
    </lineage>
</organism>
<evidence type="ECO:0000313" key="1">
    <source>
        <dbReference type="EMBL" id="CAB4122685.1"/>
    </source>
</evidence>
<name>A0A6J5KMU8_9CAUD</name>
<accession>A0A6J5KMU8</accession>
<sequence length="124" mass="13585">MKNKDEALNRALELAHEGVEIHSPASPEYKVCAALIVLAQTENEPVGEAYLCDSCNTPFDGAYECPSCGHNTATKEPVYATPPQRKPLEGVIDVKPIGHHSLQLIFRSQTDITNFKATHGIKEQ</sequence>